<sequence>MKKFTLTPQALFLLLIHTHFQDVLPEFNGAYAGTLQEFTLVDNVSMMKGTPILDIFKKANILRRADQNCEVDWSKIARSGNRKITVDEMYGATKICEREFYQGCLKDFTDGNPKFRDFILTFFKGAFGQDIATNAYFGDVTRASDSEISWNIVDGIFIKLRNYIALNNPDYKPTLGPAIPSGDLTPAQCYGVFKDMIDAQTTNLENATGMQKYFTCDYDMAKGLWRYYQSIGENAGNLNLYQQGQPSLKIDDVPVMVEPTFKPLLKKLNGGEQAHSCVLTLRKNFIWGTNKDYNHGLLEGKAMKVWYDEDEFSWKYLAEAVGGTEIVSPKDVVIAQTNGVG</sequence>
<proteinExistence type="predicted"/>
<protein>
    <submittedName>
        <fullName evidence="1">Uncharacterized protein</fullName>
    </submittedName>
</protein>
<reference evidence="1 2" key="1">
    <citation type="submission" date="2017-01" db="EMBL/GenBank/DDBJ databases">
        <authorList>
            <person name="Mah S.A."/>
            <person name="Swanson W.J."/>
            <person name="Moy G.W."/>
            <person name="Vacquier V.D."/>
        </authorList>
    </citation>
    <scope>NUCLEOTIDE SEQUENCE [LARGE SCALE GENOMIC DNA]</scope>
    <source>
        <strain evidence="1 2">DSM 18014</strain>
    </source>
</reference>
<dbReference type="OrthoDB" id="638270at2"/>
<dbReference type="RefSeq" id="WP_027380862.1">
    <property type="nucleotide sequence ID" value="NZ_FTOV01000002.1"/>
</dbReference>
<accession>A0A1N7LE36</accession>
<dbReference type="AlphaFoldDB" id="A0A1N7LE36"/>
<dbReference type="STRING" id="373672.SAMN05421785_102171"/>
<gene>
    <name evidence="1" type="ORF">SAMN05421785_102171</name>
</gene>
<organism evidence="1 2">
    <name type="scientific">Chryseobacterium gambrini</name>
    <dbReference type="NCBI Taxonomy" id="373672"/>
    <lineage>
        <taxon>Bacteria</taxon>
        <taxon>Pseudomonadati</taxon>
        <taxon>Bacteroidota</taxon>
        <taxon>Flavobacteriia</taxon>
        <taxon>Flavobacteriales</taxon>
        <taxon>Weeksellaceae</taxon>
        <taxon>Chryseobacterium group</taxon>
        <taxon>Chryseobacterium</taxon>
    </lineage>
</organism>
<evidence type="ECO:0000313" key="2">
    <source>
        <dbReference type="Proteomes" id="UP000185781"/>
    </source>
</evidence>
<dbReference type="Proteomes" id="UP000185781">
    <property type="component" value="Unassembled WGS sequence"/>
</dbReference>
<dbReference type="EMBL" id="FTOV01000002">
    <property type="protein sequence ID" value="SIS72047.1"/>
    <property type="molecule type" value="Genomic_DNA"/>
</dbReference>
<name>A0A1N7LE36_9FLAO</name>
<evidence type="ECO:0000313" key="1">
    <source>
        <dbReference type="EMBL" id="SIS72047.1"/>
    </source>
</evidence>